<dbReference type="EMBL" id="CAJNOJ010000101">
    <property type="protein sequence ID" value="CAF1111908.1"/>
    <property type="molecule type" value="Genomic_DNA"/>
</dbReference>
<dbReference type="SUPFAM" id="SSF53822">
    <property type="entry name" value="Periplasmic binding protein-like I"/>
    <property type="match status" value="1"/>
</dbReference>
<dbReference type="AlphaFoldDB" id="A0A814PXN5"/>
<proteinExistence type="predicted"/>
<evidence type="ECO:0000256" key="14">
    <source>
        <dbReference type="ARBA" id="ARBA00023303"/>
    </source>
</evidence>
<evidence type="ECO:0000256" key="16">
    <source>
        <dbReference type="SAM" id="MobiDB-lite"/>
    </source>
</evidence>
<evidence type="ECO:0000256" key="6">
    <source>
        <dbReference type="ARBA" id="ARBA00022989"/>
    </source>
</evidence>
<dbReference type="GO" id="GO:0045211">
    <property type="term" value="C:postsynaptic membrane"/>
    <property type="evidence" value="ECO:0007669"/>
    <property type="project" value="UniProtKB-SubCell"/>
</dbReference>
<dbReference type="FunFam" id="3.40.190.10:FF:000155">
    <property type="entry name" value="Glutamate receptor ionotropic, NMDA 2B"/>
    <property type="match status" value="1"/>
</dbReference>
<dbReference type="PANTHER" id="PTHR18966">
    <property type="entry name" value="IONOTROPIC GLUTAMATE RECEPTOR"/>
    <property type="match status" value="1"/>
</dbReference>
<keyword evidence="8" id="KW-0406">Ion transport</keyword>
<feature type="transmembrane region" description="Helical" evidence="17">
    <location>
        <begin position="716"/>
        <end position="738"/>
    </location>
</feature>
<keyword evidence="2" id="KW-0813">Transport</keyword>
<dbReference type="OrthoDB" id="5984008at2759"/>
<keyword evidence="3 17" id="KW-0812">Transmembrane</keyword>
<evidence type="ECO:0000256" key="3">
    <source>
        <dbReference type="ARBA" id="ARBA00022692"/>
    </source>
</evidence>
<evidence type="ECO:0000259" key="19">
    <source>
        <dbReference type="SMART" id="SM00918"/>
    </source>
</evidence>
<dbReference type="Pfam" id="PF00060">
    <property type="entry name" value="Lig_chan"/>
    <property type="match status" value="1"/>
</dbReference>
<dbReference type="SUPFAM" id="SSF53850">
    <property type="entry name" value="Periplasmic binding protein-like II"/>
    <property type="match status" value="1"/>
</dbReference>
<evidence type="ECO:0000256" key="2">
    <source>
        <dbReference type="ARBA" id="ARBA00022448"/>
    </source>
</evidence>
<feature type="domain" description="Ionotropic glutamate receptor L-glutamate and glycine-binding" evidence="19">
    <location>
        <begin position="486"/>
        <end position="546"/>
    </location>
</feature>
<feature type="transmembrane region" description="Helical" evidence="17">
    <location>
        <begin position="902"/>
        <end position="922"/>
    </location>
</feature>
<comment type="subcellular location">
    <subcellularLocation>
        <location evidence="1">Membrane</location>
        <topology evidence="1">Multi-pass membrane protein</topology>
    </subcellularLocation>
    <subcellularLocation>
        <location evidence="15">Postsynaptic cell membrane</location>
    </subcellularLocation>
</comment>
<evidence type="ECO:0000256" key="13">
    <source>
        <dbReference type="ARBA" id="ARBA00023286"/>
    </source>
</evidence>
<feature type="transmembrane region" description="Helical" evidence="17">
    <location>
        <begin position="599"/>
        <end position="620"/>
    </location>
</feature>
<dbReference type="InterPro" id="IPR028082">
    <property type="entry name" value="Peripla_BP_I"/>
</dbReference>
<evidence type="ECO:0000313" key="20">
    <source>
        <dbReference type="EMBL" id="CAF1111908.1"/>
    </source>
</evidence>
<feature type="domain" description="Ionotropic glutamate receptor C-terminal" evidence="18">
    <location>
        <begin position="448"/>
        <end position="880"/>
    </location>
</feature>
<evidence type="ECO:0000259" key="18">
    <source>
        <dbReference type="SMART" id="SM00079"/>
    </source>
</evidence>
<feature type="compositionally biased region" description="Basic and acidic residues" evidence="16">
    <location>
        <begin position="936"/>
        <end position="945"/>
    </location>
</feature>
<evidence type="ECO:0000256" key="15">
    <source>
        <dbReference type="ARBA" id="ARBA00034100"/>
    </source>
</evidence>
<evidence type="ECO:0000313" key="21">
    <source>
        <dbReference type="Proteomes" id="UP000663852"/>
    </source>
</evidence>
<sequence length="1055" mass="121465">MKTHGPVLTNLTCTNIPIASLSSRTDDRFSQLKMFASPQFLSSSSQTCGKYDIRSTYTLYVKSINVLIENFCSIVQAHPILLIYLNDYRIENHASPAAYIFFLKLFTFLQYPMLTFHYFHPFHPEHFPSYRFFQLAPTYREEARALISLLERYDWNTFSLIIEPRLPGEDELTDEFEQHGNEQRDCKRTSCHRSHLKGQKKLTILSKIDIKSNNPIHIRQQLALMNPETRVIIVHTTSSLASLIVKQANNMSLMGSEYMWIMSSIVLSTYSSGGTEPKMSPYDNPNRRKMDFYAGTLALYNDVTRDTVLSRFDKYVGPILTSIFSQSFHLDVIKHWNENLTIPRRFPSRDQAFCNRLFNENKSIHQPFLKHSYPNLYNLLKEAFQHAHGVFQRDGLALAGNYSVLNYQYPDREWKKVGEYINSTLTIADIQWPGGRSKPPPGKPVIYYLKVVTLEERPFVMLKDPSIDGKCQAGSVICRIGPENSGANHSDPHHYQCCSGFYIDIFNVLKERLKFEFELYQVLDRTWGARNPITNKWNGLLAEILENRADLTLTSLKVTTERNAAVDFSIPLMETGIALIVSLRQGAISTTAFLKPYDYRIWVLILLVTLHGVAIMIFLFEYFKQRLTIHYSHYGLEDGEKLPNSPWELILDLFRRSEKKKSLKKPTTPMTEFLVFISVDLNITFFQSVWLSWVILFRAPAKVNNPKGFTSKFMANIWACFCLAFTASYTANLAAFMITKDTYFELSGITDHRISNPHSIKPSFRFGTVANGSTDEVLKTNHKEVYTYMTQFMKKNITEGIKALKAHELHAFLYDAVVLDYLSGQDDECKLRVVGNWYAMTGYGIAFPKQSKFKEMINKEIIEMHHSGEIERLRRFWFTGACKPDMLHQSQRSSQPLDERNFTSAFLLLSGGTLIAVIILLSENAYSRFVARARRVGRDQQRQPEGKPMLTDNTNQHRPDRSRREKVLENYVEILKERILELEKEASSKISSPQVNNTEIKRKNTADGVVLPVTYLSPSVSNPRLEIVSYPPADDSRLQLLLVEQTHSPVYETIV</sequence>
<evidence type="ECO:0000256" key="17">
    <source>
        <dbReference type="SAM" id="Phobius"/>
    </source>
</evidence>
<evidence type="ECO:0000256" key="12">
    <source>
        <dbReference type="ARBA" id="ARBA00023257"/>
    </source>
</evidence>
<dbReference type="Gene3D" id="3.40.50.2300">
    <property type="match status" value="2"/>
</dbReference>
<evidence type="ECO:0000256" key="8">
    <source>
        <dbReference type="ARBA" id="ARBA00023065"/>
    </source>
</evidence>
<dbReference type="Gene3D" id="3.40.190.10">
    <property type="entry name" value="Periplasmic binding protein-like II"/>
    <property type="match status" value="2"/>
</dbReference>
<keyword evidence="10" id="KW-0675">Receptor</keyword>
<organism evidence="20 21">
    <name type="scientific">Adineta ricciae</name>
    <name type="common">Rotifer</name>
    <dbReference type="NCBI Taxonomy" id="249248"/>
    <lineage>
        <taxon>Eukaryota</taxon>
        <taxon>Metazoa</taxon>
        <taxon>Spiralia</taxon>
        <taxon>Gnathifera</taxon>
        <taxon>Rotifera</taxon>
        <taxon>Eurotatoria</taxon>
        <taxon>Bdelloidea</taxon>
        <taxon>Adinetida</taxon>
        <taxon>Adinetidae</taxon>
        <taxon>Adineta</taxon>
    </lineage>
</organism>
<dbReference type="InterPro" id="IPR001828">
    <property type="entry name" value="ANF_lig-bd_rcpt"/>
</dbReference>
<keyword evidence="12" id="KW-0628">Postsynaptic cell membrane</keyword>
<evidence type="ECO:0000256" key="7">
    <source>
        <dbReference type="ARBA" id="ARBA00023018"/>
    </source>
</evidence>
<evidence type="ECO:0000256" key="4">
    <source>
        <dbReference type="ARBA" id="ARBA00022723"/>
    </source>
</evidence>
<dbReference type="Pfam" id="PF10613">
    <property type="entry name" value="Lig_chan-Glu_bd"/>
    <property type="match status" value="1"/>
</dbReference>
<dbReference type="GO" id="GO:0015276">
    <property type="term" value="F:ligand-gated monoatomic ion channel activity"/>
    <property type="evidence" value="ECO:0007669"/>
    <property type="project" value="InterPro"/>
</dbReference>
<dbReference type="FunFam" id="3.40.190.10:FF:000009">
    <property type="entry name" value="Putative glutamate receptor ionotropic NMDA 2B"/>
    <property type="match status" value="1"/>
</dbReference>
<dbReference type="SMART" id="SM00918">
    <property type="entry name" value="Lig_chan-Glu_bd"/>
    <property type="match status" value="1"/>
</dbReference>
<dbReference type="GO" id="GO:0046872">
    <property type="term" value="F:metal ion binding"/>
    <property type="evidence" value="ECO:0007669"/>
    <property type="project" value="UniProtKB-KW"/>
</dbReference>
<dbReference type="InterPro" id="IPR001320">
    <property type="entry name" value="Iontro_rcpt_C"/>
</dbReference>
<dbReference type="Proteomes" id="UP000663852">
    <property type="component" value="Unassembled WGS sequence"/>
</dbReference>
<keyword evidence="9 17" id="KW-0472">Membrane</keyword>
<reference evidence="20" key="1">
    <citation type="submission" date="2021-02" db="EMBL/GenBank/DDBJ databases">
        <authorList>
            <person name="Nowell W R."/>
        </authorList>
    </citation>
    <scope>NUCLEOTIDE SEQUENCE</scope>
</reference>
<keyword evidence="7" id="KW-0770">Synapse</keyword>
<keyword evidence="13" id="KW-1071">Ligand-gated ion channel</keyword>
<evidence type="ECO:0000256" key="10">
    <source>
        <dbReference type="ARBA" id="ARBA00023170"/>
    </source>
</evidence>
<keyword evidence="4" id="KW-0479">Metal-binding</keyword>
<feature type="region of interest" description="Disordered" evidence="16">
    <location>
        <begin position="935"/>
        <end position="963"/>
    </location>
</feature>
<evidence type="ECO:0000256" key="11">
    <source>
        <dbReference type="ARBA" id="ARBA00023180"/>
    </source>
</evidence>
<name>A0A814PXN5_ADIRI</name>
<keyword evidence="11" id="KW-0325">Glycoprotein</keyword>
<gene>
    <name evidence="20" type="ORF">EDS130_LOCUS20561</name>
</gene>
<accession>A0A814PXN5</accession>
<keyword evidence="6 17" id="KW-1133">Transmembrane helix</keyword>
<feature type="transmembrane region" description="Helical" evidence="17">
    <location>
        <begin position="673"/>
        <end position="696"/>
    </location>
</feature>
<evidence type="ECO:0000256" key="5">
    <source>
        <dbReference type="ARBA" id="ARBA00022833"/>
    </source>
</evidence>
<comment type="caution">
    <text evidence="20">The sequence shown here is derived from an EMBL/GenBank/DDBJ whole genome shotgun (WGS) entry which is preliminary data.</text>
</comment>
<evidence type="ECO:0000256" key="1">
    <source>
        <dbReference type="ARBA" id="ARBA00004141"/>
    </source>
</evidence>
<keyword evidence="14" id="KW-0407">Ion channel</keyword>
<dbReference type="InterPro" id="IPR019594">
    <property type="entry name" value="Glu/Gly-bd"/>
</dbReference>
<dbReference type="Pfam" id="PF01094">
    <property type="entry name" value="ANF_receptor"/>
    <property type="match status" value="1"/>
</dbReference>
<protein>
    <submittedName>
        <fullName evidence="20">Uncharacterized protein</fullName>
    </submittedName>
</protein>
<keyword evidence="5" id="KW-0862">Zinc</keyword>
<dbReference type="InterPro" id="IPR015683">
    <property type="entry name" value="Ionotropic_Glu_rcpt"/>
</dbReference>
<dbReference type="SMART" id="SM00079">
    <property type="entry name" value="PBPe"/>
    <property type="match status" value="1"/>
</dbReference>
<evidence type="ECO:0000256" key="9">
    <source>
        <dbReference type="ARBA" id="ARBA00023136"/>
    </source>
</evidence>